<feature type="compositionally biased region" description="Acidic residues" evidence="16">
    <location>
        <begin position="32"/>
        <end position="42"/>
    </location>
</feature>
<dbReference type="GO" id="GO:0048627">
    <property type="term" value="P:myoblast development"/>
    <property type="evidence" value="ECO:0007669"/>
    <property type="project" value="Ensembl"/>
</dbReference>
<dbReference type="InterPro" id="IPR027789">
    <property type="entry name" value="Syndecan/Neurexin_dom"/>
</dbReference>
<evidence type="ECO:0000256" key="1">
    <source>
        <dbReference type="ARBA" id="ARBA00004479"/>
    </source>
</evidence>
<dbReference type="SMART" id="SM00294">
    <property type="entry name" value="4.1m"/>
    <property type="match status" value="1"/>
</dbReference>
<comment type="similarity">
    <text evidence="3 15">Belongs to the syndecan proteoglycan family.</text>
</comment>
<dbReference type="GO" id="GO:0009897">
    <property type="term" value="C:external side of plasma membrane"/>
    <property type="evidence" value="ECO:0007669"/>
    <property type="project" value="Ensembl"/>
</dbReference>
<evidence type="ECO:0000313" key="21">
    <source>
        <dbReference type="Proteomes" id="UP000694421"/>
    </source>
</evidence>
<dbReference type="GO" id="GO:0055002">
    <property type="term" value="P:striated muscle cell development"/>
    <property type="evidence" value="ECO:0007669"/>
    <property type="project" value="Ensembl"/>
</dbReference>
<keyword evidence="12 15" id="KW-0357">Heparan sulfate</keyword>
<evidence type="ECO:0000256" key="2">
    <source>
        <dbReference type="ARBA" id="ARBA00004550"/>
    </source>
</evidence>
<protein>
    <recommendedName>
        <fullName evidence="15">Syndecan</fullName>
    </recommendedName>
</protein>
<feature type="signal peptide" evidence="18">
    <location>
        <begin position="1"/>
        <end position="23"/>
    </location>
</feature>
<evidence type="ECO:0000256" key="11">
    <source>
        <dbReference type="ARBA" id="ARBA00023180"/>
    </source>
</evidence>
<evidence type="ECO:0000256" key="16">
    <source>
        <dbReference type="SAM" id="MobiDB-lite"/>
    </source>
</evidence>
<reference evidence="20" key="1">
    <citation type="submission" date="2025-08" db="UniProtKB">
        <authorList>
            <consortium name="Ensembl"/>
        </authorList>
    </citation>
    <scope>IDENTIFICATION</scope>
</reference>
<keyword evidence="10 17" id="KW-0472">Membrane</keyword>
<feature type="region of interest" description="Disordered" evidence="16">
    <location>
        <begin position="201"/>
        <end position="220"/>
    </location>
</feature>
<dbReference type="GO" id="GO:0005576">
    <property type="term" value="C:extracellular region"/>
    <property type="evidence" value="ECO:0007669"/>
    <property type="project" value="UniProtKB-SubCell"/>
</dbReference>
<keyword evidence="8 15" id="KW-0654">Proteoglycan</keyword>
<keyword evidence="4" id="KW-0964">Secreted</keyword>
<evidence type="ECO:0000259" key="19">
    <source>
        <dbReference type="SMART" id="SM00294"/>
    </source>
</evidence>
<feature type="region of interest" description="Disordered" evidence="16">
    <location>
        <begin position="30"/>
        <end position="51"/>
    </location>
</feature>
<keyword evidence="6 15" id="KW-0812">Transmembrane</keyword>
<evidence type="ECO:0000256" key="12">
    <source>
        <dbReference type="ARBA" id="ARBA00023207"/>
    </source>
</evidence>
<evidence type="ECO:0000256" key="7">
    <source>
        <dbReference type="ARBA" id="ARBA00022729"/>
    </source>
</evidence>
<evidence type="ECO:0000256" key="14">
    <source>
        <dbReference type="ARBA" id="ARBA00046939"/>
    </source>
</evidence>
<dbReference type="GO" id="GO:0038024">
    <property type="term" value="F:cargo receptor activity"/>
    <property type="evidence" value="ECO:0007669"/>
    <property type="project" value="Ensembl"/>
</dbReference>
<sequence length="339" mass="36084">MAKLVRVARGLCALVFCFQAVFASMDSSLPPEDLDTSGDDDNFSGSGERPLPEHSMIALHVPVQETVNTTLQSVVLNDLGENQPKAQGTESPTEDSAEMPASPASTLAFPKLYPVTDEPGVATEGGRNSLTEQGTTRAAVVTTRSQLIHHVSTVRVTPVEATSTVIAVEPEVNHGVHHVSTSDEEVPPRAVDFVPTSERSLATSSPTTISSTVYQDTSSLPGEGSFAVEYGSGNQEDFTFNLPEENAVIEAGAEVDKTLVDAGHNDAKSAVTPQGLMDRKEVLGGVIAGGLVGLLFAAFLVGFMLYRMKKKDEGSYSLDEPKQSNGGYQKPHKQEEFYA</sequence>
<dbReference type="GO" id="GO:0060070">
    <property type="term" value="P:canonical Wnt signaling pathway"/>
    <property type="evidence" value="ECO:0007669"/>
    <property type="project" value="Ensembl"/>
</dbReference>
<dbReference type="GO" id="GO:0006898">
    <property type="term" value="P:receptor-mediated endocytosis"/>
    <property type="evidence" value="ECO:0007669"/>
    <property type="project" value="Ensembl"/>
</dbReference>
<dbReference type="GO" id="GO:0016477">
    <property type="term" value="P:cell migration"/>
    <property type="evidence" value="ECO:0007669"/>
    <property type="project" value="TreeGrafter"/>
</dbReference>
<keyword evidence="21" id="KW-1185">Reference proteome</keyword>
<evidence type="ECO:0000256" key="4">
    <source>
        <dbReference type="ARBA" id="ARBA00022525"/>
    </source>
</evidence>
<dbReference type="Pfam" id="PF01034">
    <property type="entry name" value="Syndecan"/>
    <property type="match status" value="1"/>
</dbReference>
<evidence type="ECO:0000256" key="6">
    <source>
        <dbReference type="ARBA" id="ARBA00022692"/>
    </source>
</evidence>
<keyword evidence="7 18" id="KW-0732">Signal</keyword>
<evidence type="ECO:0000256" key="17">
    <source>
        <dbReference type="SAM" id="Phobius"/>
    </source>
</evidence>
<dbReference type="GO" id="GO:1903543">
    <property type="term" value="P:positive regulation of exosomal secretion"/>
    <property type="evidence" value="ECO:0007669"/>
    <property type="project" value="Ensembl"/>
</dbReference>
<evidence type="ECO:0000256" key="3">
    <source>
        <dbReference type="ARBA" id="ARBA00005343"/>
    </source>
</evidence>
<comment type="subcellular location">
    <subcellularLocation>
        <location evidence="1 15">Membrane</location>
        <topology evidence="1 15">Single-pass type I membrane protein</topology>
    </subcellularLocation>
    <subcellularLocation>
        <location evidence="2">Secreted</location>
        <location evidence="2">Extracellular exosome</location>
    </subcellularLocation>
</comment>
<dbReference type="AlphaFoldDB" id="A0A8D0BAQ8"/>
<feature type="domain" description="Neurexin/syndecan/glycophorin C" evidence="19">
    <location>
        <begin position="305"/>
        <end position="323"/>
    </location>
</feature>
<evidence type="ECO:0000256" key="5">
    <source>
        <dbReference type="ARBA" id="ARBA00022553"/>
    </source>
</evidence>
<keyword evidence="11 15" id="KW-0325">Glycoprotein</keyword>
<accession>A0A8D0BAQ8</accession>
<feature type="transmembrane region" description="Helical" evidence="17">
    <location>
        <begin position="282"/>
        <end position="306"/>
    </location>
</feature>
<evidence type="ECO:0000256" key="9">
    <source>
        <dbReference type="ARBA" id="ARBA00022989"/>
    </source>
</evidence>
<name>A0A8D0BAQ8_SALMN</name>
<comment type="function">
    <text evidence="13">Cell surface proteoglycan that contains both heparan sulfate and chondroitin sulfate and that links the cytoskeleton to the interstitial matrix. Regulates exosome biogenesis in concert with SDCBP and PDCD6IP. Able to induce its own expression in dental mesenchymal cells and also in the neighboring dental epithelial cells via an MSX1-mediated pathway.</text>
</comment>
<dbReference type="GeneTree" id="ENSGT00940000161171"/>
<feature type="chain" id="PRO_5034829387" description="Syndecan" evidence="18">
    <location>
        <begin position="24"/>
        <end position="339"/>
    </location>
</feature>
<evidence type="ECO:0000256" key="8">
    <source>
        <dbReference type="ARBA" id="ARBA00022974"/>
    </source>
</evidence>
<evidence type="ECO:0000256" key="15">
    <source>
        <dbReference type="RuleBase" id="RU000649"/>
    </source>
</evidence>
<dbReference type="Ensembl" id="ENSSMRT00000006315.1">
    <property type="protein sequence ID" value="ENSSMRP00000005369.1"/>
    <property type="gene ID" value="ENSSMRG00000004375.1"/>
</dbReference>
<organism evidence="20 21">
    <name type="scientific">Salvator merianae</name>
    <name type="common">Argentine black and white tegu</name>
    <name type="synonym">Tupinambis merianae</name>
    <dbReference type="NCBI Taxonomy" id="96440"/>
    <lineage>
        <taxon>Eukaryota</taxon>
        <taxon>Metazoa</taxon>
        <taxon>Chordata</taxon>
        <taxon>Craniata</taxon>
        <taxon>Vertebrata</taxon>
        <taxon>Euteleostomi</taxon>
        <taxon>Lepidosauria</taxon>
        <taxon>Squamata</taxon>
        <taxon>Bifurcata</taxon>
        <taxon>Unidentata</taxon>
        <taxon>Episquamata</taxon>
        <taxon>Laterata</taxon>
        <taxon>Teiioidea</taxon>
        <taxon>Teiidae</taxon>
        <taxon>Salvator</taxon>
    </lineage>
</organism>
<dbReference type="GO" id="GO:1903553">
    <property type="term" value="P:positive regulation of extracellular exosome assembly"/>
    <property type="evidence" value="ECO:0007669"/>
    <property type="project" value="Ensembl"/>
</dbReference>
<evidence type="ECO:0000256" key="18">
    <source>
        <dbReference type="SAM" id="SignalP"/>
    </source>
</evidence>
<evidence type="ECO:0000256" key="10">
    <source>
        <dbReference type="ARBA" id="ARBA00023136"/>
    </source>
</evidence>
<comment type="subunit">
    <text evidence="14">Interacts with CDCP1. Interacts (via C-terminus) with TIAM1 (via PDZ domain). Interacts with MDK.</text>
</comment>
<reference evidence="20" key="2">
    <citation type="submission" date="2025-09" db="UniProtKB">
        <authorList>
            <consortium name="Ensembl"/>
        </authorList>
    </citation>
    <scope>IDENTIFICATION</scope>
</reference>
<dbReference type="PROSITE" id="PS00964">
    <property type="entry name" value="SYNDECAN"/>
    <property type="match status" value="1"/>
</dbReference>
<keyword evidence="5" id="KW-0597">Phosphoprotein</keyword>
<proteinExistence type="inferred from homology"/>
<dbReference type="InterPro" id="IPR030479">
    <property type="entry name" value="Syndecan_CS"/>
</dbReference>
<feature type="region of interest" description="Disordered" evidence="16">
    <location>
        <begin position="314"/>
        <end position="339"/>
    </location>
</feature>
<evidence type="ECO:0000256" key="13">
    <source>
        <dbReference type="ARBA" id="ARBA00045247"/>
    </source>
</evidence>
<dbReference type="InterPro" id="IPR001050">
    <property type="entry name" value="Syndecan"/>
</dbReference>
<keyword evidence="9 17" id="KW-1133">Transmembrane helix</keyword>
<feature type="region of interest" description="Disordered" evidence="16">
    <location>
        <begin position="79"/>
        <end position="101"/>
    </location>
</feature>
<dbReference type="OMA" id="VFCFQAV"/>
<dbReference type="PANTHER" id="PTHR10915:SF5">
    <property type="entry name" value="SYNDECAN-1"/>
    <property type="match status" value="1"/>
</dbReference>
<dbReference type="InterPro" id="IPR003585">
    <property type="entry name" value="Neurexin-like"/>
</dbReference>
<dbReference type="PANTHER" id="PTHR10915">
    <property type="entry name" value="SYNDECAN"/>
    <property type="match status" value="1"/>
</dbReference>
<dbReference type="Proteomes" id="UP000694421">
    <property type="component" value="Unplaced"/>
</dbReference>
<evidence type="ECO:0000313" key="20">
    <source>
        <dbReference type="Ensembl" id="ENSSMRP00000005369.1"/>
    </source>
</evidence>
<dbReference type="GO" id="GO:0042802">
    <property type="term" value="F:identical protein binding"/>
    <property type="evidence" value="ECO:0007669"/>
    <property type="project" value="Ensembl"/>
</dbReference>